<feature type="domain" description="ELMO" evidence="1">
    <location>
        <begin position="133"/>
        <end position="289"/>
    </location>
</feature>
<dbReference type="OrthoDB" id="67155at2759"/>
<organism evidence="2 3">
    <name type="scientific">Clytia hemisphaerica</name>
    <dbReference type="NCBI Taxonomy" id="252671"/>
    <lineage>
        <taxon>Eukaryota</taxon>
        <taxon>Metazoa</taxon>
        <taxon>Cnidaria</taxon>
        <taxon>Hydrozoa</taxon>
        <taxon>Hydroidolina</taxon>
        <taxon>Leptothecata</taxon>
        <taxon>Obeliida</taxon>
        <taxon>Clytiidae</taxon>
        <taxon>Clytia</taxon>
    </lineage>
</organism>
<dbReference type="RefSeq" id="XP_066936205.1">
    <property type="nucleotide sequence ID" value="XM_067080104.1"/>
</dbReference>
<protein>
    <recommendedName>
        <fullName evidence="1">ELMO domain-containing protein</fullName>
    </recommendedName>
</protein>
<dbReference type="GO" id="GO:0005096">
    <property type="term" value="F:GTPase activator activity"/>
    <property type="evidence" value="ECO:0007669"/>
    <property type="project" value="TreeGrafter"/>
</dbReference>
<evidence type="ECO:0000259" key="1">
    <source>
        <dbReference type="PROSITE" id="PS51335"/>
    </source>
</evidence>
<dbReference type="GeneID" id="136823947"/>
<dbReference type="EnsemblMetazoa" id="CLYHEMT001981.1">
    <property type="protein sequence ID" value="CLYHEMP001981.1"/>
    <property type="gene ID" value="CLYHEMG001981"/>
</dbReference>
<dbReference type="PANTHER" id="PTHR12771:SF51">
    <property type="entry name" value="LD01482P"/>
    <property type="match status" value="1"/>
</dbReference>
<keyword evidence="3" id="KW-1185">Reference proteome</keyword>
<dbReference type="Pfam" id="PF04727">
    <property type="entry name" value="ELMO_CED12"/>
    <property type="match status" value="1"/>
</dbReference>
<dbReference type="InterPro" id="IPR006816">
    <property type="entry name" value="ELMO_dom"/>
</dbReference>
<accession>A0A7M5WQH9</accession>
<evidence type="ECO:0000313" key="2">
    <source>
        <dbReference type="EnsemblMetazoa" id="CLYHEMP001981.1"/>
    </source>
</evidence>
<proteinExistence type="predicted"/>
<dbReference type="AlphaFoldDB" id="A0A7M5WQH9"/>
<name>A0A7M5WQH9_9CNID</name>
<dbReference type="InterPro" id="IPR050868">
    <property type="entry name" value="ELMO_domain-containing"/>
</dbReference>
<dbReference type="PROSITE" id="PS51335">
    <property type="entry name" value="ELMO"/>
    <property type="match status" value="1"/>
</dbReference>
<evidence type="ECO:0000313" key="3">
    <source>
        <dbReference type="Proteomes" id="UP000594262"/>
    </source>
</evidence>
<reference evidence="2" key="1">
    <citation type="submission" date="2021-01" db="UniProtKB">
        <authorList>
            <consortium name="EnsemblMetazoa"/>
        </authorList>
    </citation>
    <scope>IDENTIFICATION</scope>
</reference>
<dbReference type="PANTHER" id="PTHR12771">
    <property type="entry name" value="ENGULFMENT AND CELL MOTILITY"/>
    <property type="match status" value="1"/>
</dbReference>
<dbReference type="Proteomes" id="UP000594262">
    <property type="component" value="Unplaced"/>
</dbReference>
<sequence length="297" mass="35128">MLMDWFVSFLNLFTKFGPATRSLSKFLLHSITGKCELERICDTGKYDFRQCQEIEYALYHSKNENIRKILVSDAMKVKEAMQTILRIKRIIPEEGIAFLNTMPKFLRKIVSYNKLFGDVEELKLTKYDEENTSHEEMLYRLWTLLKEGDDLKERYTKRWTEIGFQGKNPATDFRGMGILSLKNMLYLLENKKDVGMKIYGLSNHPNYGFFFAIVAINFTGTAYDFMKNGKLKGYAYNLAAEEYTLEDFQEFFCEMFLEFAEYWVMREPPNIMSFNAIRDDYLKEVHKRLDTGNWSID</sequence>